<protein>
    <submittedName>
        <fullName evidence="1">Uncharacterized protein</fullName>
    </submittedName>
</protein>
<name>A0AAV4Y2H8_CAEEX</name>
<reference evidence="1 2" key="1">
    <citation type="submission" date="2021-06" db="EMBL/GenBank/DDBJ databases">
        <title>Caerostris extrusa draft genome.</title>
        <authorList>
            <person name="Kono N."/>
            <person name="Arakawa K."/>
        </authorList>
    </citation>
    <scope>NUCLEOTIDE SEQUENCE [LARGE SCALE GENOMIC DNA]</scope>
</reference>
<sequence length="80" mass="8765">MLPLECFFFRVSFTGMLLFRPFENGTVPPAVYPVIAGPLKGASCDNRGYSDSKNAPGINEGDKAALLTVIDSNQLREHFD</sequence>
<comment type="caution">
    <text evidence="1">The sequence shown here is derived from an EMBL/GenBank/DDBJ whole genome shotgun (WGS) entry which is preliminary data.</text>
</comment>
<dbReference type="AlphaFoldDB" id="A0AAV4Y2H8"/>
<evidence type="ECO:0000313" key="1">
    <source>
        <dbReference type="EMBL" id="GIZ00352.1"/>
    </source>
</evidence>
<dbReference type="EMBL" id="BPLR01001146">
    <property type="protein sequence ID" value="GIZ00352.1"/>
    <property type="molecule type" value="Genomic_DNA"/>
</dbReference>
<dbReference type="Proteomes" id="UP001054945">
    <property type="component" value="Unassembled WGS sequence"/>
</dbReference>
<evidence type="ECO:0000313" key="2">
    <source>
        <dbReference type="Proteomes" id="UP001054945"/>
    </source>
</evidence>
<proteinExistence type="predicted"/>
<organism evidence="1 2">
    <name type="scientific">Caerostris extrusa</name>
    <name type="common">Bark spider</name>
    <name type="synonym">Caerostris bankana</name>
    <dbReference type="NCBI Taxonomy" id="172846"/>
    <lineage>
        <taxon>Eukaryota</taxon>
        <taxon>Metazoa</taxon>
        <taxon>Ecdysozoa</taxon>
        <taxon>Arthropoda</taxon>
        <taxon>Chelicerata</taxon>
        <taxon>Arachnida</taxon>
        <taxon>Araneae</taxon>
        <taxon>Araneomorphae</taxon>
        <taxon>Entelegynae</taxon>
        <taxon>Araneoidea</taxon>
        <taxon>Araneidae</taxon>
        <taxon>Caerostris</taxon>
    </lineage>
</organism>
<accession>A0AAV4Y2H8</accession>
<gene>
    <name evidence="1" type="ORF">CEXT_595781</name>
</gene>
<keyword evidence="2" id="KW-1185">Reference proteome</keyword>